<evidence type="ECO:0000313" key="2">
    <source>
        <dbReference type="Proteomes" id="UP000004136"/>
    </source>
</evidence>
<name>J9CD25_BACCE</name>
<evidence type="ECO:0000313" key="1">
    <source>
        <dbReference type="EMBL" id="EJV88924.1"/>
    </source>
</evidence>
<accession>J9CD25</accession>
<gene>
    <name evidence="1" type="ORF">IG3_00508</name>
</gene>
<proteinExistence type="predicted"/>
<dbReference type="HOGENOM" id="CLU_198078_0_0_9"/>
<dbReference type="Proteomes" id="UP000004136">
    <property type="component" value="Unassembled WGS sequence"/>
</dbReference>
<dbReference type="EMBL" id="AHDV01000005">
    <property type="protein sequence ID" value="EJV88924.1"/>
    <property type="molecule type" value="Genomic_DNA"/>
</dbReference>
<organism evidence="1 2">
    <name type="scientific">Bacillus cereus HuA2-1</name>
    <dbReference type="NCBI Taxonomy" id="1053201"/>
    <lineage>
        <taxon>Bacteria</taxon>
        <taxon>Bacillati</taxon>
        <taxon>Bacillota</taxon>
        <taxon>Bacilli</taxon>
        <taxon>Bacillales</taxon>
        <taxon>Bacillaceae</taxon>
        <taxon>Bacillus</taxon>
        <taxon>Bacillus cereus group</taxon>
    </lineage>
</organism>
<evidence type="ECO:0008006" key="3">
    <source>
        <dbReference type="Google" id="ProtNLM"/>
    </source>
</evidence>
<sequence>MNPILTATKQLLHKGEVIVSTLRWPLTDYIITNKVPYPGMLLATKRRFLFSSQYKNSSIRRLHMIHLRI</sequence>
<protein>
    <recommendedName>
        <fullName evidence="3">PlcR-regulated protein PRP2</fullName>
    </recommendedName>
</protein>
<comment type="caution">
    <text evidence="1">The sequence shown here is derived from an EMBL/GenBank/DDBJ whole genome shotgun (WGS) entry which is preliminary data.</text>
</comment>
<dbReference type="AlphaFoldDB" id="J9CD25"/>
<reference evidence="1 2" key="1">
    <citation type="submission" date="2012-04" db="EMBL/GenBank/DDBJ databases">
        <title>The Genome Sequence of Bacillus cereus HuA2-1.</title>
        <authorList>
            <consortium name="The Broad Institute Genome Sequencing Platform"/>
            <consortium name="The Broad Institute Genome Sequencing Center for Infectious Disease"/>
            <person name="Feldgarden M."/>
            <person name="Van der Auwera G.A."/>
            <person name="Mahillon J."/>
            <person name="Duprez V."/>
            <person name="Timmery S."/>
            <person name="Mattelet C."/>
            <person name="Dierick K."/>
            <person name="Sun M."/>
            <person name="Yu Z."/>
            <person name="Zhu L."/>
            <person name="Hu X."/>
            <person name="Shank E.B."/>
            <person name="Swiecicka I."/>
            <person name="Hansen B.M."/>
            <person name="Andrup L."/>
            <person name="Young S.K."/>
            <person name="Zeng Q."/>
            <person name="Gargeya S."/>
            <person name="Fitzgerald M."/>
            <person name="Haas B."/>
            <person name="Abouelleil A."/>
            <person name="Alvarado L."/>
            <person name="Arachchi H.M."/>
            <person name="Berlin A."/>
            <person name="Chapman S.B."/>
            <person name="Goldberg J."/>
            <person name="Griggs A."/>
            <person name="Gujja S."/>
            <person name="Hansen M."/>
            <person name="Howarth C."/>
            <person name="Imamovic A."/>
            <person name="Larimer J."/>
            <person name="McCowen C."/>
            <person name="Montmayeur A."/>
            <person name="Murphy C."/>
            <person name="Neiman D."/>
            <person name="Pearson M."/>
            <person name="Priest M."/>
            <person name="Roberts A."/>
            <person name="Saif S."/>
            <person name="Shea T."/>
            <person name="Sisk P."/>
            <person name="Sykes S."/>
            <person name="Wortman J."/>
            <person name="Nusbaum C."/>
            <person name="Birren B."/>
        </authorList>
    </citation>
    <scope>NUCLEOTIDE SEQUENCE [LARGE SCALE GENOMIC DNA]</scope>
    <source>
        <strain evidence="1 2">HuA2-1</strain>
    </source>
</reference>